<dbReference type="AlphaFoldDB" id="A0A1K2H6B9"/>
<protein>
    <submittedName>
        <fullName evidence="1">Uncharacterized protein</fullName>
    </submittedName>
</protein>
<organism evidence="1 2">
    <name type="scientific">Pseudolactococcus chungangensis CAU 28 = DSM 22330</name>
    <dbReference type="NCBI Taxonomy" id="1122154"/>
    <lineage>
        <taxon>Bacteria</taxon>
        <taxon>Bacillati</taxon>
        <taxon>Bacillota</taxon>
        <taxon>Bacilli</taxon>
        <taxon>Lactobacillales</taxon>
        <taxon>Streptococcaceae</taxon>
        <taxon>Pseudolactococcus</taxon>
    </lineage>
</organism>
<proteinExistence type="predicted"/>
<name>A0A1K2H6B9_9LACT</name>
<accession>A0A1K2H6B9</accession>
<evidence type="ECO:0000313" key="2">
    <source>
        <dbReference type="Proteomes" id="UP000185655"/>
    </source>
</evidence>
<dbReference type="Proteomes" id="UP000185655">
    <property type="component" value="Unassembled WGS sequence"/>
</dbReference>
<evidence type="ECO:0000313" key="1">
    <source>
        <dbReference type="EMBL" id="SFZ71685.1"/>
    </source>
</evidence>
<dbReference type="STRING" id="1122154.SAMN02746068_00465"/>
<dbReference type="EMBL" id="FPKS01000002">
    <property type="protein sequence ID" value="SFZ71685.1"/>
    <property type="molecule type" value="Genomic_DNA"/>
</dbReference>
<gene>
    <name evidence="1" type="ORF">SAMN02746068_00465</name>
</gene>
<dbReference type="RefSeq" id="WP_031366577.1">
    <property type="nucleotide sequence ID" value="NZ_FPKS01000002.1"/>
</dbReference>
<sequence length="85" mass="10020">MIYTAKYWSGQWSKELLLKAVSRNNNPCDSFSLSKQIQLDFGMLDYQADEFIQKSLTVDELWQNIVALIESDKFKDDWEKKHGKN</sequence>
<reference evidence="1 2" key="1">
    <citation type="submission" date="2016-11" db="EMBL/GenBank/DDBJ databases">
        <authorList>
            <person name="Jaros S."/>
            <person name="Januszkiewicz K."/>
            <person name="Wedrychowicz H."/>
        </authorList>
    </citation>
    <scope>NUCLEOTIDE SEQUENCE [LARGE SCALE GENOMIC DNA]</scope>
    <source>
        <strain evidence="1 2">DSM 22330</strain>
    </source>
</reference>